<evidence type="ECO:0000313" key="13">
    <source>
        <dbReference type="EMBL" id="BAY54322.1"/>
    </source>
</evidence>
<dbReference type="GO" id="GO:0009001">
    <property type="term" value="F:serine O-acetyltransferase activity"/>
    <property type="evidence" value="ECO:0007669"/>
    <property type="project" value="UniProtKB-EC"/>
</dbReference>
<dbReference type="GO" id="GO:0043886">
    <property type="term" value="F:structural constituent of carboxysome shell"/>
    <property type="evidence" value="ECO:0007669"/>
    <property type="project" value="UniProtKB-ARBA"/>
</dbReference>
<keyword evidence="9" id="KW-0677">Repeat</keyword>
<comment type="similarity">
    <text evidence="3">Belongs to the transferase hexapeptide repeat family.</text>
</comment>
<evidence type="ECO:0000256" key="11">
    <source>
        <dbReference type="ARBA" id="ARBA00023315"/>
    </source>
</evidence>
<evidence type="ECO:0000256" key="12">
    <source>
        <dbReference type="ARBA" id="ARBA00049486"/>
    </source>
</evidence>
<organism evidence="13 14">
    <name type="scientific">Leptolyngbya boryana NIES-2135</name>
    <dbReference type="NCBI Taxonomy" id="1973484"/>
    <lineage>
        <taxon>Bacteria</taxon>
        <taxon>Bacillati</taxon>
        <taxon>Cyanobacteriota</taxon>
        <taxon>Cyanophyceae</taxon>
        <taxon>Leptolyngbyales</taxon>
        <taxon>Leptolyngbyaceae</taxon>
        <taxon>Leptolyngbya group</taxon>
        <taxon>Leptolyngbya</taxon>
    </lineage>
</organism>
<gene>
    <name evidence="13" type="ORF">NIES2135_11390</name>
</gene>
<keyword evidence="10" id="KW-0198">Cysteine biosynthesis</keyword>
<keyword evidence="6" id="KW-0963">Cytoplasm</keyword>
<evidence type="ECO:0000256" key="8">
    <source>
        <dbReference type="ARBA" id="ARBA00022679"/>
    </source>
</evidence>
<evidence type="ECO:0000256" key="4">
    <source>
        <dbReference type="ARBA" id="ARBA00013266"/>
    </source>
</evidence>
<dbReference type="GO" id="GO:0006535">
    <property type="term" value="P:cysteine biosynthetic process from serine"/>
    <property type="evidence" value="ECO:0007669"/>
    <property type="project" value="InterPro"/>
</dbReference>
<dbReference type="NCBIfam" id="TIGR01172">
    <property type="entry name" value="cysE"/>
    <property type="match status" value="1"/>
</dbReference>
<evidence type="ECO:0000256" key="1">
    <source>
        <dbReference type="ARBA" id="ARBA00004496"/>
    </source>
</evidence>
<dbReference type="InterPro" id="IPR005881">
    <property type="entry name" value="Ser_O-AcTrfase"/>
</dbReference>
<evidence type="ECO:0000256" key="10">
    <source>
        <dbReference type="ARBA" id="ARBA00023192"/>
    </source>
</evidence>
<dbReference type="InterPro" id="IPR018357">
    <property type="entry name" value="Hexapep_transf_CS"/>
</dbReference>
<dbReference type="FunFam" id="1.10.3130.10:FF:000003">
    <property type="entry name" value="Serine acetyltransferase"/>
    <property type="match status" value="1"/>
</dbReference>
<dbReference type="EC" id="2.3.1.30" evidence="4"/>
<dbReference type="Proteomes" id="UP000217895">
    <property type="component" value="Chromosome"/>
</dbReference>
<dbReference type="InterPro" id="IPR011004">
    <property type="entry name" value="Trimer_LpxA-like_sf"/>
</dbReference>
<comment type="subcellular location">
    <subcellularLocation>
        <location evidence="1">Cytoplasm</location>
    </subcellularLocation>
</comment>
<protein>
    <recommendedName>
        <fullName evidence="5">Serine acetyltransferase</fullName>
        <ecNumber evidence="4">2.3.1.30</ecNumber>
    </recommendedName>
</protein>
<dbReference type="InterPro" id="IPR053376">
    <property type="entry name" value="Serine_acetyltransferase"/>
</dbReference>
<name>A0A1Z4JC42_LEPBY</name>
<keyword evidence="8 13" id="KW-0808">Transferase</keyword>
<reference evidence="13 14" key="1">
    <citation type="submission" date="2017-06" db="EMBL/GenBank/DDBJ databases">
        <title>Genome sequencing of cyanobaciteial culture collection at National Institute for Environmental Studies (NIES).</title>
        <authorList>
            <person name="Hirose Y."/>
            <person name="Shimura Y."/>
            <person name="Fujisawa T."/>
            <person name="Nakamura Y."/>
            <person name="Kawachi M."/>
        </authorList>
    </citation>
    <scope>NUCLEOTIDE SEQUENCE [LARGE SCALE GENOMIC DNA]</scope>
    <source>
        <strain evidence="13 14">NIES-2135</strain>
    </source>
</reference>
<evidence type="ECO:0000256" key="6">
    <source>
        <dbReference type="ARBA" id="ARBA00022490"/>
    </source>
</evidence>
<dbReference type="SUPFAM" id="SSF51161">
    <property type="entry name" value="Trimeric LpxA-like enzymes"/>
    <property type="match status" value="1"/>
</dbReference>
<evidence type="ECO:0000256" key="7">
    <source>
        <dbReference type="ARBA" id="ARBA00022605"/>
    </source>
</evidence>
<dbReference type="InterPro" id="IPR042122">
    <property type="entry name" value="Ser_AcTrfase_N_sf"/>
</dbReference>
<keyword evidence="7" id="KW-0028">Amino-acid biosynthesis</keyword>
<evidence type="ECO:0000256" key="5">
    <source>
        <dbReference type="ARBA" id="ARBA00018522"/>
    </source>
</evidence>
<dbReference type="AlphaFoldDB" id="A0A1Z4JC42"/>
<dbReference type="CDD" id="cd03354">
    <property type="entry name" value="LbH_SAT"/>
    <property type="match status" value="1"/>
</dbReference>
<proteinExistence type="inferred from homology"/>
<evidence type="ECO:0000256" key="9">
    <source>
        <dbReference type="ARBA" id="ARBA00022737"/>
    </source>
</evidence>
<keyword evidence="14" id="KW-1185">Reference proteome</keyword>
<evidence type="ECO:0000256" key="3">
    <source>
        <dbReference type="ARBA" id="ARBA00007274"/>
    </source>
</evidence>
<dbReference type="Gene3D" id="2.160.10.10">
    <property type="entry name" value="Hexapeptide repeat proteins"/>
    <property type="match status" value="1"/>
</dbReference>
<dbReference type="NCBIfam" id="NF041874">
    <property type="entry name" value="EPS_EpsC"/>
    <property type="match status" value="1"/>
</dbReference>
<dbReference type="PROSITE" id="PS00101">
    <property type="entry name" value="HEXAPEP_TRANSFERASES"/>
    <property type="match status" value="1"/>
</dbReference>
<comment type="pathway">
    <text evidence="2">Amino-acid biosynthesis; L-cysteine biosynthesis; L-cysteine from L-serine: step 1/2.</text>
</comment>
<keyword evidence="11" id="KW-0012">Acyltransferase</keyword>
<dbReference type="GO" id="GO:0031470">
    <property type="term" value="C:carboxysome"/>
    <property type="evidence" value="ECO:0007669"/>
    <property type="project" value="UniProtKB-ARBA"/>
</dbReference>
<dbReference type="Pfam" id="PF00132">
    <property type="entry name" value="Hexapep"/>
    <property type="match status" value="1"/>
</dbReference>
<sequence length="257" mass="27877">MLKSLIADFKIIFDRDPAARNWLEVLFCYPGLQALMFHRFAHWLYKVGIPFVPRFMSQISRFITGIEIHPGATIGQGVFIDHGMGVVIGETAIVGDYALIYQGVTLGGTGKECGKRHPTLGENVIVGAGAKVLGNIQLGNNVRIGAGSVVLRDVPSDCTVVGVPGRIVYRAGERVEPLEHGRLPDSEAQVIRALVDRIESLEQQIQILQTRDSLAVCYAMPAAEASEPAVEEAAVQDGEACRLRDRVIDEFLDGAGI</sequence>
<dbReference type="FunFam" id="2.160.10.10:FF:000007">
    <property type="entry name" value="Serine acetyltransferase"/>
    <property type="match status" value="1"/>
</dbReference>
<dbReference type="InterPro" id="IPR045304">
    <property type="entry name" value="LbH_SAT"/>
</dbReference>
<evidence type="ECO:0000256" key="2">
    <source>
        <dbReference type="ARBA" id="ARBA00004876"/>
    </source>
</evidence>
<comment type="catalytic activity">
    <reaction evidence="12">
        <text>L-serine + acetyl-CoA = O-acetyl-L-serine + CoA</text>
        <dbReference type="Rhea" id="RHEA:24560"/>
        <dbReference type="ChEBI" id="CHEBI:33384"/>
        <dbReference type="ChEBI" id="CHEBI:57287"/>
        <dbReference type="ChEBI" id="CHEBI:57288"/>
        <dbReference type="ChEBI" id="CHEBI:58340"/>
        <dbReference type="EC" id="2.3.1.30"/>
    </reaction>
</comment>
<dbReference type="EMBL" id="AP018203">
    <property type="protein sequence ID" value="BAY54322.1"/>
    <property type="molecule type" value="Genomic_DNA"/>
</dbReference>
<dbReference type="PANTHER" id="PTHR42811">
    <property type="entry name" value="SERINE ACETYLTRANSFERASE"/>
    <property type="match status" value="1"/>
</dbReference>
<dbReference type="InterPro" id="IPR001451">
    <property type="entry name" value="Hexapep"/>
</dbReference>
<evidence type="ECO:0000313" key="14">
    <source>
        <dbReference type="Proteomes" id="UP000217895"/>
    </source>
</evidence>
<accession>A0A1Z4JC42</accession>
<dbReference type="GO" id="GO:0005737">
    <property type="term" value="C:cytoplasm"/>
    <property type="evidence" value="ECO:0007669"/>
    <property type="project" value="UniProtKB-SubCell"/>
</dbReference>
<dbReference type="Gene3D" id="1.10.3130.10">
    <property type="entry name" value="serine acetyltransferase, domain 1"/>
    <property type="match status" value="1"/>
</dbReference>